<comment type="caution">
    <text evidence="1">The sequence shown here is derived from an EMBL/GenBank/DDBJ whole genome shotgun (WGS) entry which is preliminary data.</text>
</comment>
<dbReference type="HOGENOM" id="CLU_1021682_0_0_6"/>
<evidence type="ECO:0000313" key="2">
    <source>
        <dbReference type="Proteomes" id="UP000003085"/>
    </source>
</evidence>
<protein>
    <submittedName>
        <fullName evidence="1">Uncharacterized protein</fullName>
    </submittedName>
</protein>
<organism evidence="1 2">
    <name type="scientific">Acinetobacter haemolyticus ATCC 19194</name>
    <dbReference type="NCBI Taxonomy" id="707232"/>
    <lineage>
        <taxon>Bacteria</taxon>
        <taxon>Pseudomonadati</taxon>
        <taxon>Pseudomonadota</taxon>
        <taxon>Gammaproteobacteria</taxon>
        <taxon>Moraxellales</taxon>
        <taxon>Moraxellaceae</taxon>
        <taxon>Acinetobacter</taxon>
    </lineage>
</organism>
<proteinExistence type="predicted"/>
<accession>D4XRH6</accession>
<evidence type="ECO:0000313" key="1">
    <source>
        <dbReference type="EMBL" id="EFF82204.1"/>
    </source>
</evidence>
<gene>
    <name evidence="1" type="ORF">HMP0015_2318</name>
</gene>
<name>D4XRH6_ACIHA</name>
<reference evidence="2" key="1">
    <citation type="submission" date="2010-03" db="EMBL/GenBank/DDBJ databases">
        <title>Complete sequence of Mobiluncus curtisii ATCC 43063.</title>
        <authorList>
            <person name="Muzny D."/>
            <person name="Qin X."/>
            <person name="Deng J."/>
            <person name="Jiang H."/>
            <person name="Liu Y."/>
            <person name="Qu J."/>
            <person name="Song X.-Z."/>
            <person name="Zhang L."/>
            <person name="Thornton R."/>
            <person name="Coyle M."/>
            <person name="Francisco L."/>
            <person name="Jackson L."/>
            <person name="Javaid M."/>
            <person name="Korchina V."/>
            <person name="Kovar C."/>
            <person name="Mata R."/>
            <person name="Mathew T."/>
            <person name="Ngo R."/>
            <person name="Nguyen L."/>
            <person name="Nguyen N."/>
            <person name="Okwuonu G."/>
            <person name="Ongeri F."/>
            <person name="Pham C."/>
            <person name="Simmons D."/>
            <person name="Wilczek-Boney K."/>
            <person name="Hale W."/>
            <person name="Jakkamsetti A."/>
            <person name="Pham P."/>
            <person name="Ruth R."/>
            <person name="San Lucas F."/>
            <person name="Warren J."/>
            <person name="Zhang J."/>
            <person name="Zhao Z."/>
            <person name="Zhou C."/>
            <person name="Zhu D."/>
            <person name="Lee S."/>
            <person name="Bess C."/>
            <person name="Blankenburg K."/>
            <person name="Forbes L."/>
            <person name="Fu Q."/>
            <person name="Gubbala S."/>
            <person name="Hirani K."/>
            <person name="Jayaseelan J.C."/>
            <person name="Lara F."/>
            <person name="Munidasa M."/>
            <person name="Palculict T."/>
            <person name="Patil S."/>
            <person name="Pu L.-L."/>
            <person name="Saada N."/>
            <person name="Tang L."/>
            <person name="Weissenberger G."/>
            <person name="Zhu Y."/>
            <person name="Hemphill L."/>
            <person name="Shang Y."/>
            <person name="Youmans B."/>
            <person name="Ayvaz T."/>
            <person name="Ross M."/>
            <person name="Santibanez J."/>
            <person name="Aqrawi P."/>
            <person name="Gross S."/>
            <person name="Joshi V."/>
            <person name="Fowler G."/>
            <person name="Nazareth L."/>
            <person name="Reid J."/>
            <person name="Worley K."/>
            <person name="Petrosino J."/>
            <person name="Highlander S."/>
            <person name="Gibbs R."/>
            <person name="Gibbs R."/>
        </authorList>
    </citation>
    <scope>NUCLEOTIDE SEQUENCE [LARGE SCALE GENOMIC DNA]</scope>
    <source>
        <strain evidence="2">ATCC 19194</strain>
    </source>
</reference>
<dbReference type="EMBL" id="ADMT01000185">
    <property type="protein sequence ID" value="EFF82204.1"/>
    <property type="molecule type" value="Genomic_DNA"/>
</dbReference>
<dbReference type="AlphaFoldDB" id="D4XRH6"/>
<dbReference type="Proteomes" id="UP000003085">
    <property type="component" value="Unassembled WGS sequence"/>
</dbReference>
<sequence>MASMTFVTPELNAITRLFPEQQPSEWIQHKLCLEYVNLEATLLRAKVLRNFSKACVVYIAQAQIVKNDNNLAYLFAPLIIANLNQSVIYTTSYSLSVFKILNQYYQSDRSIHLKIEEVIQSLNLYIDLVDQPRNEEDFLYRSLIKALCRTDVSEVFLITHLGIDEVQLCILQDYFEIKIHVIYADKQRSVVNDDLINTRKLLFKSKDEFHRNLCALFSQLNTPLIAQIGQFNQQQAMHLIEDMFYSEHIFEKLSVYGEYMQTRIQNGANFKVLSTNELSHR</sequence>